<dbReference type="PANTHER" id="PTHR30055">
    <property type="entry name" value="HTH-TYPE TRANSCRIPTIONAL REGULATOR RUTR"/>
    <property type="match status" value="1"/>
</dbReference>
<evidence type="ECO:0000259" key="5">
    <source>
        <dbReference type="PROSITE" id="PS50977"/>
    </source>
</evidence>
<dbReference type="SUPFAM" id="SSF46689">
    <property type="entry name" value="Homeodomain-like"/>
    <property type="match status" value="1"/>
</dbReference>
<keyword evidence="7" id="KW-1185">Reference proteome</keyword>
<dbReference type="PANTHER" id="PTHR30055:SF234">
    <property type="entry name" value="HTH-TYPE TRANSCRIPTIONAL REGULATOR BETI"/>
    <property type="match status" value="1"/>
</dbReference>
<evidence type="ECO:0000313" key="7">
    <source>
        <dbReference type="Proteomes" id="UP000237846"/>
    </source>
</evidence>
<dbReference type="GO" id="GO:0000976">
    <property type="term" value="F:transcription cis-regulatory region binding"/>
    <property type="evidence" value="ECO:0007669"/>
    <property type="project" value="TreeGrafter"/>
</dbReference>
<sequence>MAASRPVPGAAAERERRAERILDTARELLVSWGYRRVTVEEVARRAGVGKGTVYLHWRTKEALFLAVLARIKLALNRLVVAAVREDPAGLMPSRMARTVYLAAHDDPAARVVMLGDTETLGRLAHVAAESHADVSAMAMDTVVGLFELMREHGLLRDERTPREQFQIYLAVVTGFMLSPQLAPAVAADRAAAVADQLEHTLRSAIENPPDPAALAAVAPVFIARYEHLIERLQKTVDSQLHL</sequence>
<feature type="domain" description="HTH tetR-type" evidence="5">
    <location>
        <begin position="15"/>
        <end position="75"/>
    </location>
</feature>
<dbReference type="Pfam" id="PF00440">
    <property type="entry name" value="TetR_N"/>
    <property type="match status" value="1"/>
</dbReference>
<feature type="DNA-binding region" description="H-T-H motif" evidence="4">
    <location>
        <begin position="38"/>
        <end position="57"/>
    </location>
</feature>
<comment type="caution">
    <text evidence="6">The sequence shown here is derived from an EMBL/GenBank/DDBJ whole genome shotgun (WGS) entry which is preliminary data.</text>
</comment>
<reference evidence="6 7" key="1">
    <citation type="submission" date="2018-03" db="EMBL/GenBank/DDBJ databases">
        <title>Genomic Encyclopedia of Archaeal and Bacterial Type Strains, Phase II (KMG-II): from individual species to whole genera.</title>
        <authorList>
            <person name="Goeker M."/>
        </authorList>
    </citation>
    <scope>NUCLEOTIDE SEQUENCE [LARGE SCALE GENOMIC DNA]</scope>
    <source>
        <strain evidence="6 7">DSM 45601</strain>
    </source>
</reference>
<evidence type="ECO:0000256" key="3">
    <source>
        <dbReference type="ARBA" id="ARBA00023163"/>
    </source>
</evidence>
<dbReference type="EMBL" id="PVZC01000001">
    <property type="protein sequence ID" value="PRY02661.1"/>
    <property type="molecule type" value="Genomic_DNA"/>
</dbReference>
<organism evidence="6 7">
    <name type="scientific">Allonocardiopsis opalescens</name>
    <dbReference type="NCBI Taxonomy" id="1144618"/>
    <lineage>
        <taxon>Bacteria</taxon>
        <taxon>Bacillati</taxon>
        <taxon>Actinomycetota</taxon>
        <taxon>Actinomycetes</taxon>
        <taxon>Streptosporangiales</taxon>
        <taxon>Allonocardiopsis</taxon>
    </lineage>
</organism>
<dbReference type="InterPro" id="IPR050109">
    <property type="entry name" value="HTH-type_TetR-like_transc_reg"/>
</dbReference>
<evidence type="ECO:0000256" key="1">
    <source>
        <dbReference type="ARBA" id="ARBA00023015"/>
    </source>
</evidence>
<dbReference type="OrthoDB" id="3682047at2"/>
<protein>
    <submittedName>
        <fullName evidence="6">TetR family transcriptional regulator</fullName>
    </submittedName>
</protein>
<dbReference type="RefSeq" id="WP_106240616.1">
    <property type="nucleotide sequence ID" value="NZ_PVZC01000001.1"/>
</dbReference>
<dbReference type="PRINTS" id="PR00455">
    <property type="entry name" value="HTHTETR"/>
</dbReference>
<dbReference type="InterPro" id="IPR001647">
    <property type="entry name" value="HTH_TetR"/>
</dbReference>
<evidence type="ECO:0000313" key="6">
    <source>
        <dbReference type="EMBL" id="PRY02661.1"/>
    </source>
</evidence>
<dbReference type="InterPro" id="IPR009057">
    <property type="entry name" value="Homeodomain-like_sf"/>
</dbReference>
<keyword evidence="1" id="KW-0805">Transcription regulation</keyword>
<dbReference type="Gene3D" id="1.10.357.10">
    <property type="entry name" value="Tetracycline Repressor, domain 2"/>
    <property type="match status" value="1"/>
</dbReference>
<name>A0A2T0QFN4_9ACTN</name>
<keyword evidence="3" id="KW-0804">Transcription</keyword>
<dbReference type="PROSITE" id="PS01081">
    <property type="entry name" value="HTH_TETR_1"/>
    <property type="match status" value="1"/>
</dbReference>
<dbReference type="Proteomes" id="UP000237846">
    <property type="component" value="Unassembled WGS sequence"/>
</dbReference>
<dbReference type="GO" id="GO:0003700">
    <property type="term" value="F:DNA-binding transcription factor activity"/>
    <property type="evidence" value="ECO:0007669"/>
    <property type="project" value="TreeGrafter"/>
</dbReference>
<evidence type="ECO:0000256" key="4">
    <source>
        <dbReference type="PROSITE-ProRule" id="PRU00335"/>
    </source>
</evidence>
<dbReference type="PROSITE" id="PS50977">
    <property type="entry name" value="HTH_TETR_2"/>
    <property type="match status" value="1"/>
</dbReference>
<keyword evidence="2 4" id="KW-0238">DNA-binding</keyword>
<dbReference type="InterPro" id="IPR023772">
    <property type="entry name" value="DNA-bd_HTH_TetR-type_CS"/>
</dbReference>
<dbReference type="AlphaFoldDB" id="A0A2T0QFN4"/>
<accession>A0A2T0QFN4</accession>
<gene>
    <name evidence="6" type="ORF">CLV72_1011264</name>
</gene>
<evidence type="ECO:0000256" key="2">
    <source>
        <dbReference type="ARBA" id="ARBA00023125"/>
    </source>
</evidence>
<proteinExistence type="predicted"/>